<reference evidence="6 7" key="1">
    <citation type="submission" date="2020-07" db="EMBL/GenBank/DDBJ databases">
        <title>Sequencing the genomes of 1000 actinobacteria strains.</title>
        <authorList>
            <person name="Klenk H.-P."/>
        </authorList>
    </citation>
    <scope>NUCLEOTIDE SEQUENCE [LARGE SCALE GENOMIC DNA]</scope>
    <source>
        <strain evidence="6 7">LI1</strain>
    </source>
</reference>
<dbReference type="AlphaFoldDB" id="A0A7Z0EHE8"/>
<dbReference type="RefSeq" id="WP_343062624.1">
    <property type="nucleotide sequence ID" value="NZ_JACCFM010000001.1"/>
</dbReference>
<comment type="subunit">
    <text evidence="3">Homotrimer.</text>
</comment>
<dbReference type="Pfam" id="PF01081">
    <property type="entry name" value="Aldolase"/>
    <property type="match status" value="1"/>
</dbReference>
<comment type="similarity">
    <text evidence="2">Belongs to the KHG/KDPG aldolase family.</text>
</comment>
<sequence length="210" mass="21641">MSITTDTLFAGSPVMAIFRNMTPTHATTLAHRAWDLGIELVEVPIQTSDALPTLRAVVAAGRERGKVVGSGTVISLEQLEASRAAGVGFTVSPGLDEAVVAESARINLPHLPGVATASEIQRALALGCTWVKAFPASVLGATWFTTLRGPFPQVKFVATGGMDASNAAAFLDAGVSMVAVGSALADPAQVDLLAHLIAQRRANGGSEPRS</sequence>
<keyword evidence="7" id="KW-1185">Reference proteome</keyword>
<dbReference type="InterPro" id="IPR013785">
    <property type="entry name" value="Aldolase_TIM"/>
</dbReference>
<dbReference type="PANTHER" id="PTHR30246:SF1">
    <property type="entry name" value="2-DEHYDRO-3-DEOXY-6-PHOSPHOGALACTONATE ALDOLASE-RELATED"/>
    <property type="match status" value="1"/>
</dbReference>
<comment type="caution">
    <text evidence="6">The sequence shown here is derived from an EMBL/GenBank/DDBJ whole genome shotgun (WGS) entry which is preliminary data.</text>
</comment>
<evidence type="ECO:0000313" key="7">
    <source>
        <dbReference type="Proteomes" id="UP000537260"/>
    </source>
</evidence>
<dbReference type="EMBL" id="JACCFM010000001">
    <property type="protein sequence ID" value="NYJ21295.1"/>
    <property type="molecule type" value="Genomic_DNA"/>
</dbReference>
<evidence type="ECO:0000256" key="5">
    <source>
        <dbReference type="ARBA" id="ARBA00023277"/>
    </source>
</evidence>
<dbReference type="PANTHER" id="PTHR30246">
    <property type="entry name" value="2-KETO-3-DEOXY-6-PHOSPHOGLUCONATE ALDOLASE"/>
    <property type="match status" value="1"/>
</dbReference>
<dbReference type="GO" id="GO:0106009">
    <property type="term" value="F:(4S)-4-hydroxy-2-oxoglutarate aldolase activity"/>
    <property type="evidence" value="ECO:0007669"/>
    <property type="project" value="UniProtKB-EC"/>
</dbReference>
<dbReference type="Gene3D" id="3.20.20.70">
    <property type="entry name" value="Aldolase class I"/>
    <property type="match status" value="1"/>
</dbReference>
<protein>
    <submittedName>
        <fullName evidence="6">2-dehydro-3-deoxyphosphogluconate aldolase/(4S)-4-hydroxy-2-oxoglutarate aldolase</fullName>
        <ecNumber evidence="6">4.1.2.14</ecNumber>
        <ecNumber evidence="6">4.1.3.42</ecNumber>
    </submittedName>
</protein>
<proteinExistence type="inferred from homology"/>
<dbReference type="InterPro" id="IPR000887">
    <property type="entry name" value="Aldlse_KDPG_KHG"/>
</dbReference>
<name>A0A7Z0EHE8_9MICO</name>
<dbReference type="SUPFAM" id="SSF51569">
    <property type="entry name" value="Aldolase"/>
    <property type="match status" value="1"/>
</dbReference>
<dbReference type="Proteomes" id="UP000537260">
    <property type="component" value="Unassembled WGS sequence"/>
</dbReference>
<evidence type="ECO:0000256" key="4">
    <source>
        <dbReference type="ARBA" id="ARBA00023239"/>
    </source>
</evidence>
<dbReference type="CDD" id="cd00452">
    <property type="entry name" value="KDPG_aldolase"/>
    <property type="match status" value="1"/>
</dbReference>
<gene>
    <name evidence="6" type="ORF">HNR05_003086</name>
</gene>
<organism evidence="6 7">
    <name type="scientific">Glaciibacter psychrotolerans</name>
    <dbReference type="NCBI Taxonomy" id="670054"/>
    <lineage>
        <taxon>Bacteria</taxon>
        <taxon>Bacillati</taxon>
        <taxon>Actinomycetota</taxon>
        <taxon>Actinomycetes</taxon>
        <taxon>Micrococcales</taxon>
        <taxon>Microbacteriaceae</taxon>
        <taxon>Glaciibacter</taxon>
    </lineage>
</organism>
<dbReference type="GO" id="GO:0008675">
    <property type="term" value="F:2-dehydro-3-deoxy-phosphogluconate aldolase activity"/>
    <property type="evidence" value="ECO:0007669"/>
    <property type="project" value="UniProtKB-EC"/>
</dbReference>
<accession>A0A7Z0EHE8</accession>
<evidence type="ECO:0000256" key="1">
    <source>
        <dbReference type="ARBA" id="ARBA00004761"/>
    </source>
</evidence>
<dbReference type="EC" id="4.1.3.42" evidence="6"/>
<keyword evidence="4 6" id="KW-0456">Lyase</keyword>
<dbReference type="EC" id="4.1.2.14" evidence="6"/>
<evidence type="ECO:0000256" key="2">
    <source>
        <dbReference type="ARBA" id="ARBA00006906"/>
    </source>
</evidence>
<keyword evidence="5" id="KW-0119">Carbohydrate metabolism</keyword>
<evidence type="ECO:0000313" key="6">
    <source>
        <dbReference type="EMBL" id="NYJ21295.1"/>
    </source>
</evidence>
<comment type="pathway">
    <text evidence="1">Carbohydrate acid metabolism.</text>
</comment>
<evidence type="ECO:0000256" key="3">
    <source>
        <dbReference type="ARBA" id="ARBA00011233"/>
    </source>
</evidence>